<organism evidence="1 2">
    <name type="scientific">Mycoplasmopsis glycophila</name>
    <dbReference type="NCBI Taxonomy" id="171285"/>
    <lineage>
        <taxon>Bacteria</taxon>
        <taxon>Bacillati</taxon>
        <taxon>Mycoplasmatota</taxon>
        <taxon>Mycoplasmoidales</taxon>
        <taxon>Metamycoplasmataceae</taxon>
        <taxon>Mycoplasmopsis</taxon>
    </lineage>
</organism>
<evidence type="ECO:0000313" key="2">
    <source>
        <dbReference type="Proteomes" id="UP000290815"/>
    </source>
</evidence>
<dbReference type="RefSeq" id="WP_027333456.1">
    <property type="nucleotide sequence ID" value="NZ_LR215024.1"/>
</dbReference>
<evidence type="ECO:0008006" key="3">
    <source>
        <dbReference type="Google" id="ProtNLM"/>
    </source>
</evidence>
<dbReference type="Proteomes" id="UP000290815">
    <property type="component" value="Chromosome"/>
</dbReference>
<dbReference type="EMBL" id="LR215024">
    <property type="protein sequence ID" value="VEU70823.1"/>
    <property type="molecule type" value="Genomic_DNA"/>
</dbReference>
<dbReference type="AlphaFoldDB" id="A0A449AW31"/>
<dbReference type="KEGG" id="mgly:NCTC10194_00583"/>
<keyword evidence="2" id="KW-1185">Reference proteome</keyword>
<proteinExistence type="predicted"/>
<reference evidence="1 2" key="1">
    <citation type="submission" date="2019-01" db="EMBL/GenBank/DDBJ databases">
        <authorList>
            <consortium name="Pathogen Informatics"/>
        </authorList>
    </citation>
    <scope>NUCLEOTIDE SEQUENCE [LARGE SCALE GENOMIC DNA]</scope>
    <source>
        <strain evidence="1 2">NCTC10194</strain>
    </source>
</reference>
<protein>
    <recommendedName>
        <fullName evidence="3">PTS EIIA type-1 domain-containing protein</fullName>
    </recommendedName>
</protein>
<dbReference type="Gene3D" id="2.70.70.10">
    <property type="entry name" value="Glucose Permease (Domain IIA)"/>
    <property type="match status" value="1"/>
</dbReference>
<accession>A0A449AW31</accession>
<name>A0A449AW31_9BACT</name>
<dbReference type="SUPFAM" id="SSF51261">
    <property type="entry name" value="Duplicated hybrid motif"/>
    <property type="match status" value="1"/>
</dbReference>
<dbReference type="InterPro" id="IPR011055">
    <property type="entry name" value="Dup_hybrid_motif"/>
</dbReference>
<gene>
    <name evidence="1" type="ORF">NCTC10194_00583</name>
</gene>
<sequence>MNLFKSFFKNNSQSNIYSLANTKVRSLKTDENSLFYNLTEDEFSLAFETSASENKIEILSPVEGVLKTIFPHQNGFIIETQAGFKILIYFDLKMDFEIVLSKSLFNKVKQGEKLCEINLKDAQDLFAYFLVVLPESGKCKVNKLDFDQKNDQNPIYQVIKV</sequence>
<evidence type="ECO:0000313" key="1">
    <source>
        <dbReference type="EMBL" id="VEU70823.1"/>
    </source>
</evidence>